<dbReference type="EMBL" id="QRHL01000002">
    <property type="protein sequence ID" value="RHF74335.1"/>
    <property type="molecule type" value="Genomic_DNA"/>
</dbReference>
<evidence type="ECO:0000313" key="3">
    <source>
        <dbReference type="Proteomes" id="UP000284676"/>
    </source>
</evidence>
<reference evidence="2 3" key="1">
    <citation type="submission" date="2018-08" db="EMBL/GenBank/DDBJ databases">
        <title>A genome reference for cultivated species of the human gut microbiota.</title>
        <authorList>
            <person name="Zou Y."/>
            <person name="Xue W."/>
            <person name="Luo G."/>
        </authorList>
    </citation>
    <scope>NUCLEOTIDE SEQUENCE [LARGE SCALE GENOMIC DNA]</scope>
    <source>
        <strain evidence="2 3">AM25-1</strain>
    </source>
</reference>
<dbReference type="PANTHER" id="PTHR30092:SF0">
    <property type="entry name" value="INNER MEMBRANE PROTEIN CRED"/>
    <property type="match status" value="1"/>
</dbReference>
<feature type="transmembrane region" description="Helical" evidence="1">
    <location>
        <begin position="14"/>
        <end position="35"/>
    </location>
</feature>
<gene>
    <name evidence="2" type="ORF">DW663_02395</name>
</gene>
<feature type="transmembrane region" description="Helical" evidence="1">
    <location>
        <begin position="326"/>
        <end position="346"/>
    </location>
</feature>
<protein>
    <submittedName>
        <fullName evidence="2">Cell envelope integrity protein CreD</fullName>
    </submittedName>
</protein>
<dbReference type="Pfam" id="PF06123">
    <property type="entry name" value="CreD"/>
    <property type="match status" value="1"/>
</dbReference>
<feature type="transmembrane region" description="Helical" evidence="1">
    <location>
        <begin position="404"/>
        <end position="423"/>
    </location>
</feature>
<feature type="transmembrane region" description="Helical" evidence="1">
    <location>
        <begin position="380"/>
        <end position="399"/>
    </location>
</feature>
<dbReference type="InterPro" id="IPR010364">
    <property type="entry name" value="Uncharacterised_IM_CreD"/>
</dbReference>
<keyword evidence="1" id="KW-0812">Transmembrane</keyword>
<sequence length="432" mass="49658">MISLKDNNSLVRKVGFLFILVILLQIPMFFINRIIDEREYSYRNMVREIGNEWGEKQTIAGAFLIIPYSDVKVEYDEYGKKIERNVVKDWILLPDKLNVKVDLKDEVRKRGIYKTTVYSGDIILEGEFPKLRDVLPANLNPYNIGIGLGITDTKSLMKVEEFKVEGKDIYLESGTGVTQHLLNTGISGTISENILQKDKIKFSIKLSLRGNGGIEILPFGKENHFEISSTWKSPSFYGILPSSKVIDENGFKAQWDVSFFVRNYKQDFAEGYYSDISEGKIGVDLYEGVTHYRQVMRAVKYSMLFVMLSLFVVYIFEVTSKRFTHYIQYGVVGFSLTLFYLVLLSMSEYFNFNLAYIIATLMVVIPNSLYIKAVTKNKNYGLGMLVFLSGVYAVLYSILKMEQYALMTGTLLLMLVLYVMMYITRNIEISQE</sequence>
<dbReference type="GO" id="GO:0005886">
    <property type="term" value="C:plasma membrane"/>
    <property type="evidence" value="ECO:0007669"/>
    <property type="project" value="TreeGrafter"/>
</dbReference>
<comment type="caution">
    <text evidence="2">The sequence shown here is derived from an EMBL/GenBank/DDBJ whole genome shotgun (WGS) entry which is preliminary data.</text>
</comment>
<keyword evidence="1" id="KW-1133">Transmembrane helix</keyword>
<dbReference type="NCBIfam" id="NF008712">
    <property type="entry name" value="PRK11715.1-1"/>
    <property type="match status" value="1"/>
</dbReference>
<dbReference type="AlphaFoldDB" id="A0A414Q0L8"/>
<accession>A0A414Q0L8</accession>
<keyword evidence="1" id="KW-0472">Membrane</keyword>
<dbReference type="RefSeq" id="WP_118234010.1">
    <property type="nucleotide sequence ID" value="NZ_JAQEHD010000001.1"/>
</dbReference>
<proteinExistence type="predicted"/>
<feature type="transmembrane region" description="Helical" evidence="1">
    <location>
        <begin position="353"/>
        <end position="374"/>
    </location>
</feature>
<feature type="transmembrane region" description="Helical" evidence="1">
    <location>
        <begin position="301"/>
        <end position="320"/>
    </location>
</feature>
<organism evidence="2 3">
    <name type="scientific">Fusobacterium mortiferum</name>
    <dbReference type="NCBI Taxonomy" id="850"/>
    <lineage>
        <taxon>Bacteria</taxon>
        <taxon>Fusobacteriati</taxon>
        <taxon>Fusobacteriota</taxon>
        <taxon>Fusobacteriia</taxon>
        <taxon>Fusobacteriales</taxon>
        <taxon>Fusobacteriaceae</taxon>
        <taxon>Fusobacterium</taxon>
    </lineage>
</organism>
<name>A0A414Q0L8_FUSMR</name>
<dbReference type="PANTHER" id="PTHR30092">
    <property type="entry name" value="INNER MEMBRANE PROTEIN CRED"/>
    <property type="match status" value="1"/>
</dbReference>
<dbReference type="Proteomes" id="UP000284676">
    <property type="component" value="Unassembled WGS sequence"/>
</dbReference>
<dbReference type="PIRSF" id="PIRSF004548">
    <property type="entry name" value="CreD"/>
    <property type="match status" value="1"/>
</dbReference>
<evidence type="ECO:0000256" key="1">
    <source>
        <dbReference type="SAM" id="Phobius"/>
    </source>
</evidence>
<evidence type="ECO:0000313" key="2">
    <source>
        <dbReference type="EMBL" id="RHF74335.1"/>
    </source>
</evidence>